<evidence type="ECO:0000259" key="2">
    <source>
        <dbReference type="SMART" id="SM00849"/>
    </source>
</evidence>
<sequence length="371" mass="40628">MSVTRRAILRTFAPATHLSVSVNSLLPAALCLNSVKLSSTSSTALCITPVRSMASTAVSNQQSNPEPVAAAQPWRCHFESDETTPRVYAFFEKATSTWQYIVADSKTSEAVIIDSVLDYDPASGVVSTTTADGSLGFIRQNNLHVTRILETHAHADHLTAAQYLKQQLGGIVPVCIGSRITQVQQTFAPVYGYDSPQFFDHTFDVYLKDDEIIKLGDFQGQVIHLPGHTPDHVGYVFGKAIFTGDSIFNPDVGSARVDFPGGNARALYASMQRLLSYPPHFRLFAGHDYPSGRDQNCSATVAEQREKNIHCKVGIPSDAFIDWRKVRDAQLGAPRLLHPSLQVNIRAGKLPPADEKGRVLLKTPVKTNIKL</sequence>
<name>A0ABP1DGW2_9APHY</name>
<organism evidence="3 4">
    <name type="scientific">Somion occarium</name>
    <dbReference type="NCBI Taxonomy" id="3059160"/>
    <lineage>
        <taxon>Eukaryota</taxon>
        <taxon>Fungi</taxon>
        <taxon>Dikarya</taxon>
        <taxon>Basidiomycota</taxon>
        <taxon>Agaricomycotina</taxon>
        <taxon>Agaricomycetes</taxon>
        <taxon>Polyporales</taxon>
        <taxon>Cerrenaceae</taxon>
        <taxon>Somion</taxon>
    </lineage>
</organism>
<dbReference type="InterPro" id="IPR001279">
    <property type="entry name" value="Metallo-B-lactamas"/>
</dbReference>
<dbReference type="InterPro" id="IPR036866">
    <property type="entry name" value="RibonucZ/Hydroxyglut_hydro"/>
</dbReference>
<dbReference type="SUPFAM" id="SSF56281">
    <property type="entry name" value="Metallo-hydrolase/oxidoreductase"/>
    <property type="match status" value="1"/>
</dbReference>
<keyword evidence="4" id="KW-1185">Reference proteome</keyword>
<dbReference type="PANTHER" id="PTHR43084:SF1">
    <property type="entry name" value="PERSULFIDE DIOXYGENASE ETHE1, MITOCHONDRIAL"/>
    <property type="match status" value="1"/>
</dbReference>
<dbReference type="InterPro" id="IPR051682">
    <property type="entry name" value="Mito_Persulfide_Diox"/>
</dbReference>
<proteinExistence type="predicted"/>
<dbReference type="Proteomes" id="UP001497453">
    <property type="component" value="Chromosome 4"/>
</dbReference>
<dbReference type="Pfam" id="PF00753">
    <property type="entry name" value="Lactamase_B"/>
    <property type="match status" value="1"/>
</dbReference>
<accession>A0ABP1DGW2</accession>
<keyword evidence="1" id="KW-0479">Metal-binding</keyword>
<dbReference type="CDD" id="cd07724">
    <property type="entry name" value="POD-like_MBL-fold"/>
    <property type="match status" value="1"/>
</dbReference>
<evidence type="ECO:0000313" key="4">
    <source>
        <dbReference type="Proteomes" id="UP001497453"/>
    </source>
</evidence>
<evidence type="ECO:0000256" key="1">
    <source>
        <dbReference type="ARBA" id="ARBA00022723"/>
    </source>
</evidence>
<feature type="domain" description="Metallo-beta-lactamase" evidence="2">
    <location>
        <begin position="96"/>
        <end position="287"/>
    </location>
</feature>
<gene>
    <name evidence="3" type="ORF">GFSPODELE1_LOCUS6194</name>
</gene>
<evidence type="ECO:0000313" key="3">
    <source>
        <dbReference type="EMBL" id="CAL1707090.1"/>
    </source>
</evidence>
<dbReference type="InterPro" id="IPR044528">
    <property type="entry name" value="POD-like_MBL-fold"/>
</dbReference>
<dbReference type="SMART" id="SM00849">
    <property type="entry name" value="Lactamase_B"/>
    <property type="match status" value="1"/>
</dbReference>
<dbReference type="EMBL" id="OZ037947">
    <property type="protein sequence ID" value="CAL1707090.1"/>
    <property type="molecule type" value="Genomic_DNA"/>
</dbReference>
<reference evidence="4" key="1">
    <citation type="submission" date="2024-04" db="EMBL/GenBank/DDBJ databases">
        <authorList>
            <person name="Shaw F."/>
            <person name="Minotto A."/>
        </authorList>
    </citation>
    <scope>NUCLEOTIDE SEQUENCE [LARGE SCALE GENOMIC DNA]</scope>
</reference>
<protein>
    <recommendedName>
        <fullName evidence="2">Metallo-beta-lactamase domain-containing protein</fullName>
    </recommendedName>
</protein>
<dbReference type="Gene3D" id="3.60.15.10">
    <property type="entry name" value="Ribonuclease Z/Hydroxyacylglutathione hydrolase-like"/>
    <property type="match status" value="1"/>
</dbReference>
<dbReference type="PANTHER" id="PTHR43084">
    <property type="entry name" value="PERSULFIDE DIOXYGENASE ETHE1"/>
    <property type="match status" value="1"/>
</dbReference>